<feature type="region of interest" description="Disordered" evidence="1">
    <location>
        <begin position="970"/>
        <end position="1069"/>
    </location>
</feature>
<dbReference type="InterPro" id="IPR054503">
    <property type="entry name" value="KDM3AB_Tudor"/>
</dbReference>
<feature type="domain" description="Lysine-specific demethylase 3B PWWP" evidence="3">
    <location>
        <begin position="95"/>
        <end position="196"/>
    </location>
</feature>
<organism evidence="5 6">
    <name type="scientific">Coregonus suidteri</name>
    <dbReference type="NCBI Taxonomy" id="861788"/>
    <lineage>
        <taxon>Eukaryota</taxon>
        <taxon>Metazoa</taxon>
        <taxon>Chordata</taxon>
        <taxon>Craniata</taxon>
        <taxon>Vertebrata</taxon>
        <taxon>Euteleostomi</taxon>
        <taxon>Actinopterygii</taxon>
        <taxon>Neopterygii</taxon>
        <taxon>Teleostei</taxon>
        <taxon>Protacanthopterygii</taxon>
        <taxon>Salmoniformes</taxon>
        <taxon>Salmonidae</taxon>
        <taxon>Coregoninae</taxon>
        <taxon>Coregonus</taxon>
    </lineage>
</organism>
<dbReference type="AlphaFoldDB" id="A0AAN8R9Q5"/>
<evidence type="ECO:0000256" key="1">
    <source>
        <dbReference type="SAM" id="MobiDB-lite"/>
    </source>
</evidence>
<feature type="compositionally biased region" description="Polar residues" evidence="1">
    <location>
        <begin position="405"/>
        <end position="414"/>
    </location>
</feature>
<feature type="region of interest" description="Disordered" evidence="1">
    <location>
        <begin position="612"/>
        <end position="632"/>
    </location>
</feature>
<feature type="compositionally biased region" description="Low complexity" evidence="1">
    <location>
        <begin position="525"/>
        <end position="547"/>
    </location>
</feature>
<dbReference type="Pfam" id="PF22988">
    <property type="entry name" value="PWWP_KDM3B"/>
    <property type="match status" value="1"/>
</dbReference>
<sequence length="1069" mass="117596">MAMAVEARPELVGKRFLCVSGDEPQDLGDIGRWGWRAGVIRAVTHRDNNNSELTVYVEFDDLEWEKREWVKVYEDFQVFLLEQQLVWAKRRESSLIEQQLAWAKRRESSLLGENHQGTKDKHIQWPALTFRPLVGKATLGSITAVEFFSDRQLDFLSDHGAYQPYQDEVDSLSPVLRDNPQLHEEVRFWLKDQKVQEIFMQGPYSLNGYRVRVYRQDSATQWFTGIITHHDLFSRTMVVMNDQVLEPQNVDPSTIQMTFLDDVVHSLLKGENIGIQSRRRSRSSNNQNNSAHQTAGGRPTSTTGREQGHYTRAQANSPRPVMNSSGGAVKQGSGVTTQQQQGQGQGGSQSQQAPAQHSPCQGQTQQQRGPRFSRRKGSDSSVPDDDTKGKEDKLDSNERARSGDLSKSMSSKQMAVNKRRKAEEEEEKKSGLKRLKTETTVRSDSSEGSDSEMSTKRTRTADSSSEEELKGKAGQERHKTQGSKTGKESALIGCLSPWGEELQKAESQPSSADREQRSSQRQGERSPLQQQQPPPLAAASSLGSAPSEGQGEGIIETNSTMKAPSQTHPQSKDQYTSVGMATRTQTPSQYVIDITAEDANAHMASQENSEAVSALLASQNPSEPSYISEPSRHLVLNPPVSPSSPLHCNLRNQPPSVSECRKPEIEQQHIAGSLGSKMEFVHSVVIRPITSVSESAAVAEREKVQQQLYSSMVPCIKNASLADEARKWHKLSPSPDVPKPLPSPEALKPKPLCSSDIIKSKTHSVLETGSKPKPLTSPEVSKHKVRYPDNPPRSSFKPVLARGTASPGSCTKSPLIIDKKELFTVYRDPALVRPDQESNHVSYLHPQLHPHHLTSHLLPSSHSHHLLSGVLSGLPPGPLLGGHPRLDSSGLGHLGLAQHPQPPGSLLSQTHSHTSASYNQLGLYPIIWQYPNGTRSYPPGLNMPGSKWVHPENTVNSETNMRRNTASPWLHHQHPVSSSDSLGLLSHVPVPVRPASADPHRSDPHRLIKINPHASPPSAPVQDRWRSSQGGVGPHPNHHSGPPEAGAGPQQNPDREGRSPAPPLPGGPA</sequence>
<feature type="region of interest" description="Disordered" evidence="1">
    <location>
        <begin position="274"/>
        <end position="582"/>
    </location>
</feature>
<feature type="compositionally biased region" description="Polar residues" evidence="1">
    <location>
        <begin position="313"/>
        <end position="326"/>
    </location>
</feature>
<feature type="domain" description="Lysine-specific demethylase 3A/B tudor" evidence="2">
    <location>
        <begin position="198"/>
        <end position="272"/>
    </location>
</feature>
<feature type="compositionally biased region" description="Basic and acidic residues" evidence="1">
    <location>
        <begin position="385"/>
        <end position="404"/>
    </location>
</feature>
<dbReference type="EMBL" id="JAGTTL010000001">
    <property type="protein sequence ID" value="KAK6328039.1"/>
    <property type="molecule type" value="Genomic_DNA"/>
</dbReference>
<gene>
    <name evidence="5" type="ORF">J4Q44_G00000170</name>
</gene>
<feature type="domain" description="DUF7030" evidence="4">
    <location>
        <begin position="10"/>
        <end position="69"/>
    </location>
</feature>
<dbReference type="InterPro" id="IPR054504">
    <property type="entry name" value="PWWP_KDM3B"/>
</dbReference>
<feature type="compositionally biased region" description="Polar residues" evidence="1">
    <location>
        <begin position="353"/>
        <end position="368"/>
    </location>
</feature>
<protein>
    <recommendedName>
        <fullName evidence="7">JmjC domain-containing histone demethylation protein 2C</fullName>
    </recommendedName>
</protein>
<feature type="compositionally biased region" description="Basic and acidic residues" evidence="1">
    <location>
        <begin position="512"/>
        <end position="524"/>
    </location>
</feature>
<feature type="region of interest" description="Disordered" evidence="1">
    <location>
        <begin position="730"/>
        <end position="811"/>
    </location>
</feature>
<feature type="compositionally biased region" description="Basic and acidic residues" evidence="1">
    <location>
        <begin position="421"/>
        <end position="445"/>
    </location>
</feature>
<evidence type="ECO:0000313" key="5">
    <source>
        <dbReference type="EMBL" id="KAK6328039.1"/>
    </source>
</evidence>
<reference evidence="5 6" key="1">
    <citation type="submission" date="2021-04" db="EMBL/GenBank/DDBJ databases">
        <authorList>
            <person name="De Guttry C."/>
            <person name="Zahm M."/>
            <person name="Klopp C."/>
            <person name="Cabau C."/>
            <person name="Louis A."/>
            <person name="Berthelot C."/>
            <person name="Parey E."/>
            <person name="Roest Crollius H."/>
            <person name="Montfort J."/>
            <person name="Robinson-Rechavi M."/>
            <person name="Bucao C."/>
            <person name="Bouchez O."/>
            <person name="Gislard M."/>
            <person name="Lluch J."/>
            <person name="Milhes M."/>
            <person name="Lampietro C."/>
            <person name="Lopez Roques C."/>
            <person name="Donnadieu C."/>
            <person name="Braasch I."/>
            <person name="Desvignes T."/>
            <person name="Postlethwait J."/>
            <person name="Bobe J."/>
            <person name="Wedekind C."/>
            <person name="Guiguen Y."/>
        </authorList>
    </citation>
    <scope>NUCLEOTIDE SEQUENCE [LARGE SCALE GENOMIC DNA]</scope>
    <source>
        <strain evidence="5">Cs_M1</strain>
        <tissue evidence="5">Blood</tissue>
    </source>
</reference>
<keyword evidence="6" id="KW-1185">Reference proteome</keyword>
<evidence type="ECO:0008006" key="7">
    <source>
        <dbReference type="Google" id="ProtNLM"/>
    </source>
</evidence>
<dbReference type="Proteomes" id="UP001356427">
    <property type="component" value="Unassembled WGS sequence"/>
</dbReference>
<evidence type="ECO:0000313" key="6">
    <source>
        <dbReference type="Proteomes" id="UP001356427"/>
    </source>
</evidence>
<feature type="compositionally biased region" description="Basic and acidic residues" evidence="1">
    <location>
        <begin position="467"/>
        <end position="479"/>
    </location>
</feature>
<evidence type="ECO:0000259" key="3">
    <source>
        <dbReference type="Pfam" id="PF22988"/>
    </source>
</evidence>
<feature type="compositionally biased region" description="Polar residues" evidence="1">
    <location>
        <begin position="556"/>
        <end position="582"/>
    </location>
</feature>
<dbReference type="InterPro" id="IPR054294">
    <property type="entry name" value="DUF7030"/>
</dbReference>
<feature type="compositionally biased region" description="Low complexity" evidence="1">
    <location>
        <begin position="331"/>
        <end position="352"/>
    </location>
</feature>
<feature type="compositionally biased region" description="Pro residues" evidence="1">
    <location>
        <begin position="1060"/>
        <end position="1069"/>
    </location>
</feature>
<evidence type="ECO:0000259" key="2">
    <source>
        <dbReference type="Pfam" id="PF22987"/>
    </source>
</evidence>
<feature type="compositionally biased region" description="Polar residues" evidence="1">
    <location>
        <begin position="612"/>
        <end position="625"/>
    </location>
</feature>
<evidence type="ECO:0000259" key="4">
    <source>
        <dbReference type="Pfam" id="PF22989"/>
    </source>
</evidence>
<dbReference type="Pfam" id="PF22989">
    <property type="entry name" value="DUF7030"/>
    <property type="match status" value="1"/>
</dbReference>
<comment type="caution">
    <text evidence="5">The sequence shown here is derived from an EMBL/GenBank/DDBJ whole genome shotgun (WGS) entry which is preliminary data.</text>
</comment>
<dbReference type="Pfam" id="PF22987">
    <property type="entry name" value="Tudor_KDM3B"/>
    <property type="match status" value="1"/>
</dbReference>
<name>A0AAN8R9Q5_9TELE</name>
<accession>A0AAN8R9Q5</accession>
<proteinExistence type="predicted"/>